<dbReference type="PROSITE" id="PS51318">
    <property type="entry name" value="TAT"/>
    <property type="match status" value="1"/>
</dbReference>
<dbReference type="eggNOG" id="COG1028">
    <property type="taxonomic scope" value="Bacteria"/>
</dbReference>
<dbReference type="PANTHER" id="PTHR42760">
    <property type="entry name" value="SHORT-CHAIN DEHYDROGENASES/REDUCTASES FAMILY MEMBER"/>
    <property type="match status" value="1"/>
</dbReference>
<evidence type="ECO:0000313" key="5">
    <source>
        <dbReference type="Proteomes" id="UP000193710"/>
    </source>
</evidence>
<dbReference type="GO" id="GO:0016616">
    <property type="term" value="F:oxidoreductase activity, acting on the CH-OH group of donors, NAD or NADP as acceptor"/>
    <property type="evidence" value="ECO:0007669"/>
    <property type="project" value="TreeGrafter"/>
</dbReference>
<reference evidence="4 5" key="3">
    <citation type="submission" date="2016-01" db="EMBL/GenBank/DDBJ databases">
        <title>The new phylogeny of the genus Mycobacterium.</title>
        <authorList>
            <person name="Tarcisio F."/>
            <person name="Conor M."/>
            <person name="Antonella G."/>
            <person name="Elisabetta G."/>
            <person name="Giulia F.S."/>
            <person name="Sara T."/>
            <person name="Anna F."/>
            <person name="Clotilde B."/>
            <person name="Roberto B."/>
            <person name="Veronica D.S."/>
            <person name="Fabio R."/>
            <person name="Monica P."/>
            <person name="Olivier J."/>
            <person name="Enrico T."/>
            <person name="Nicola S."/>
        </authorList>
    </citation>
    <scope>NUCLEOTIDE SEQUENCE [LARGE SCALE GENOMIC DNA]</scope>
    <source>
        <strain evidence="4 5">DSM 44626</strain>
    </source>
</reference>
<proteinExistence type="inferred from homology"/>
<dbReference type="Pfam" id="PF13561">
    <property type="entry name" value="adh_short_C2"/>
    <property type="match status" value="1"/>
</dbReference>
<dbReference type="AlphaFoldDB" id="A0A024JRN5"/>
<keyword evidence="5" id="KW-1185">Reference proteome</keyword>
<evidence type="ECO:0000313" key="4">
    <source>
        <dbReference type="EMBL" id="ORX06258.1"/>
    </source>
</evidence>
<dbReference type="FunFam" id="3.40.50.720:FF:000084">
    <property type="entry name" value="Short-chain dehydrogenase reductase"/>
    <property type="match status" value="1"/>
</dbReference>
<keyword evidence="2" id="KW-0560">Oxidoreductase</keyword>
<dbReference type="PRINTS" id="PR00081">
    <property type="entry name" value="GDHRDH"/>
</dbReference>
<accession>A0A024JRN5</accession>
<dbReference type="EMBL" id="LQPY01000011">
    <property type="protein sequence ID" value="ORX06258.1"/>
    <property type="molecule type" value="Genomic_DNA"/>
</dbReference>
<dbReference type="InterPro" id="IPR036291">
    <property type="entry name" value="NAD(P)-bd_dom_sf"/>
</dbReference>
<comment type="similarity">
    <text evidence="1">Belongs to the short-chain dehydrogenases/reductases (SDR) family.</text>
</comment>
<dbReference type="Proteomes" id="UP000028880">
    <property type="component" value="Unassembled WGS sequence"/>
</dbReference>
<dbReference type="PANTHER" id="PTHR42760:SF133">
    <property type="entry name" value="3-OXOACYL-[ACYL-CARRIER-PROTEIN] REDUCTASE"/>
    <property type="match status" value="1"/>
</dbReference>
<organism evidence="3">
    <name type="scientific">Mycobacterium triplex</name>
    <dbReference type="NCBI Taxonomy" id="47839"/>
    <lineage>
        <taxon>Bacteria</taxon>
        <taxon>Bacillati</taxon>
        <taxon>Actinomycetota</taxon>
        <taxon>Actinomycetes</taxon>
        <taxon>Mycobacteriales</taxon>
        <taxon>Mycobacteriaceae</taxon>
        <taxon>Mycobacterium</taxon>
        <taxon>Mycobacterium simiae complex</taxon>
    </lineage>
</organism>
<dbReference type="HOGENOM" id="CLU_010194_1_0_11"/>
<sequence length="256" mass="26102">MSDVTQPLDGRRILVTGGATGIGAAAVAVLTAAGADVAATYHRTPPPDGLAADWLQCDVRDADAVTAMVQQAARQLGGLDVLVNAAGLWQAGIPGYVGAEDISFLLDTNVKATILTNQAAYAVMKEQDPKGGRIINFGSSEAIMGSPISAVYAATKGAVQAWTRSAARAWASDNITVNSLAPAVQTPGADRLRDFLGPQAASLIDQQMQMMIPLGGTLGDPARDLGPMLVFLSGPGAGFITGQLLAVDGGLMMVGG</sequence>
<dbReference type="InterPro" id="IPR002347">
    <property type="entry name" value="SDR_fam"/>
</dbReference>
<dbReference type="InterPro" id="IPR006311">
    <property type="entry name" value="TAT_signal"/>
</dbReference>
<evidence type="ECO:0000256" key="1">
    <source>
        <dbReference type="ARBA" id="ARBA00006484"/>
    </source>
</evidence>
<dbReference type="STRING" id="47839.BN973_00603"/>
<gene>
    <name evidence="4" type="ORF">AWC29_08330</name>
    <name evidence="3" type="ORF">BN973_00603</name>
</gene>
<dbReference type="EMBL" id="HG964446">
    <property type="protein sequence ID" value="CDO86261.1"/>
    <property type="molecule type" value="Genomic_DNA"/>
</dbReference>
<name>A0A024JRN5_9MYCO</name>
<dbReference type="Proteomes" id="UP000193710">
    <property type="component" value="Unassembled WGS sequence"/>
</dbReference>
<reference evidence="3" key="1">
    <citation type="journal article" date="2014" name="Genome Announc.">
        <title>Draft Genome Sequence of Mycobacterium triplex DSM 44626.</title>
        <authorList>
            <person name="Sassi M."/>
            <person name="Croce O."/>
            <person name="Robert C."/>
            <person name="Raoult D."/>
            <person name="Drancourt M."/>
        </authorList>
    </citation>
    <scope>NUCLEOTIDE SEQUENCE [LARGE SCALE GENOMIC DNA]</scope>
    <source>
        <strain evidence="3">DSM 44626</strain>
    </source>
</reference>
<protein>
    <submittedName>
        <fullName evidence="3">NAD dependent epimerase/dehydratase family protein</fullName>
    </submittedName>
    <submittedName>
        <fullName evidence="4">Short-chain dehydrogenase</fullName>
    </submittedName>
</protein>
<dbReference type="PROSITE" id="PS00061">
    <property type="entry name" value="ADH_SHORT"/>
    <property type="match status" value="1"/>
</dbReference>
<evidence type="ECO:0000313" key="3">
    <source>
        <dbReference type="EMBL" id="CDO86261.1"/>
    </source>
</evidence>
<evidence type="ECO:0000256" key="2">
    <source>
        <dbReference type="ARBA" id="ARBA00023002"/>
    </source>
</evidence>
<dbReference type="Gene3D" id="3.40.50.720">
    <property type="entry name" value="NAD(P)-binding Rossmann-like Domain"/>
    <property type="match status" value="1"/>
</dbReference>
<dbReference type="PRINTS" id="PR00080">
    <property type="entry name" value="SDRFAMILY"/>
</dbReference>
<reference evidence="3" key="2">
    <citation type="submission" date="2014-04" db="EMBL/GenBank/DDBJ databases">
        <authorList>
            <person name="Urmite Genomes U."/>
        </authorList>
    </citation>
    <scope>NUCLEOTIDE SEQUENCE</scope>
    <source>
        <strain evidence="3">DSM 44626</strain>
    </source>
</reference>
<dbReference type="InterPro" id="IPR020904">
    <property type="entry name" value="Sc_DH/Rdtase_CS"/>
</dbReference>
<dbReference type="SUPFAM" id="SSF51735">
    <property type="entry name" value="NAD(P)-binding Rossmann-fold domains"/>
    <property type="match status" value="1"/>
</dbReference>
<dbReference type="CDD" id="cd05233">
    <property type="entry name" value="SDR_c"/>
    <property type="match status" value="1"/>
</dbReference>